<dbReference type="GO" id="GO:0006890">
    <property type="term" value="P:retrograde vesicle-mediated transport, Golgi to endoplasmic reticulum"/>
    <property type="evidence" value="ECO:0007669"/>
    <property type="project" value="InterPro"/>
</dbReference>
<evidence type="ECO:0000256" key="3">
    <source>
        <dbReference type="ARBA" id="ARBA00022989"/>
    </source>
</evidence>
<dbReference type="InterPro" id="IPR035952">
    <property type="entry name" value="Rhomboid-like_sf"/>
</dbReference>
<proteinExistence type="predicted"/>
<feature type="transmembrane region" description="Helical" evidence="6">
    <location>
        <begin position="198"/>
        <end position="215"/>
    </location>
</feature>
<keyword evidence="8" id="KW-1185">Reference proteome</keyword>
<gene>
    <name evidence="7" type="ORF">L202_06768</name>
</gene>
<dbReference type="RefSeq" id="XP_018990133.1">
    <property type="nucleotide sequence ID" value="XM_019141326.1"/>
</dbReference>
<feature type="transmembrane region" description="Helical" evidence="6">
    <location>
        <begin position="104"/>
        <end position="129"/>
    </location>
</feature>
<dbReference type="GeneID" id="30158077"/>
<dbReference type="STRING" id="1295533.A0A1E3HDD6"/>
<dbReference type="FunFam" id="1.20.1540.10:FF:000004">
    <property type="entry name" value="Transmembrane protein 115"/>
    <property type="match status" value="1"/>
</dbReference>
<feature type="region of interest" description="Disordered" evidence="5">
    <location>
        <begin position="305"/>
        <end position="388"/>
    </location>
</feature>
<evidence type="ECO:0000256" key="4">
    <source>
        <dbReference type="ARBA" id="ARBA00023136"/>
    </source>
</evidence>
<dbReference type="InterPro" id="IPR013861">
    <property type="entry name" value="TMEM115/Pdh1/Rbl19"/>
</dbReference>
<keyword evidence="3 6" id="KW-1133">Transmembrane helix</keyword>
<dbReference type="PANTHER" id="PTHR13377:SF3">
    <property type="entry name" value="TRANSMEMBRANE PROTEIN 115"/>
    <property type="match status" value="1"/>
</dbReference>
<protein>
    <submittedName>
        <fullName evidence="7">Uncharacterized protein</fullName>
    </submittedName>
</protein>
<evidence type="ECO:0000313" key="7">
    <source>
        <dbReference type="EMBL" id="ODN74352.1"/>
    </source>
</evidence>
<dbReference type="SUPFAM" id="SSF144091">
    <property type="entry name" value="Rhomboid-like"/>
    <property type="match status" value="1"/>
</dbReference>
<dbReference type="OrthoDB" id="73612at2759"/>
<dbReference type="Pfam" id="PF08551">
    <property type="entry name" value="DUF1751"/>
    <property type="match status" value="1"/>
</dbReference>
<sequence>MPPLTILPFLQSVPLATRAITALYLAVTVPALIWHAIYPRDPYGASTLHSLDWLLLVPETSWKYPWTLFTAGLVELNFINAVISAISLPLACRYLERVWGPRELIRFCILVIVGSNIIAFGFSWLMFFVTGKEEDTIYGTPYHGLSGLQVAFLVAFTQLIPEHQVQLLGTIKVRVKSLPGIHLLISNILVILLDPSPYMLIQFGFFVGWVYLRFFKLAEGGEFRGDRSETFAFQYWFPPPVRPYISIAANKVFAVSTKIGLVQPWEEPAGSYGLLPGPGGAGGAGNARAEAERRRAMALKALDARLASSPSPAPAPAPAPSSSSTSTSNPSNSTKPTPEGAASASSSTSTSTLPTAPPAAMVAASTSATTATASSGGGGGGGKKDGKD</sequence>
<keyword evidence="4 6" id="KW-0472">Membrane</keyword>
<dbReference type="Proteomes" id="UP000094065">
    <property type="component" value="Unassembled WGS sequence"/>
</dbReference>
<dbReference type="SMART" id="SM01160">
    <property type="entry name" value="DUF1751"/>
    <property type="match status" value="1"/>
</dbReference>
<dbReference type="Gene3D" id="1.20.1540.10">
    <property type="entry name" value="Rhomboid-like"/>
    <property type="match status" value="1"/>
</dbReference>
<reference evidence="7 8" key="1">
    <citation type="submission" date="2016-06" db="EMBL/GenBank/DDBJ databases">
        <title>Evolution of pathogenesis and genome organization in the Tremellales.</title>
        <authorList>
            <person name="Cuomo C."/>
            <person name="Litvintseva A."/>
            <person name="Heitman J."/>
            <person name="Chen Y."/>
            <person name="Sun S."/>
            <person name="Springer D."/>
            <person name="Dromer F."/>
            <person name="Young S."/>
            <person name="Zeng Q."/>
            <person name="Chapman S."/>
            <person name="Gujja S."/>
            <person name="Saif S."/>
            <person name="Birren B."/>
        </authorList>
    </citation>
    <scope>NUCLEOTIDE SEQUENCE [LARGE SCALE GENOMIC DNA]</scope>
    <source>
        <strain evidence="7 8">CBS 6039</strain>
    </source>
</reference>
<dbReference type="EMBL" id="AWGJ01000011">
    <property type="protein sequence ID" value="ODN74352.1"/>
    <property type="molecule type" value="Genomic_DNA"/>
</dbReference>
<dbReference type="GO" id="GO:0016020">
    <property type="term" value="C:membrane"/>
    <property type="evidence" value="ECO:0007669"/>
    <property type="project" value="UniProtKB-SubCell"/>
</dbReference>
<evidence type="ECO:0000256" key="1">
    <source>
        <dbReference type="ARBA" id="ARBA00004141"/>
    </source>
</evidence>
<dbReference type="PANTHER" id="PTHR13377">
    <property type="entry name" value="PLACENTAL PROTEIN 6"/>
    <property type="match status" value="1"/>
</dbReference>
<keyword evidence="2 6" id="KW-0812">Transmembrane</keyword>
<evidence type="ECO:0000256" key="6">
    <source>
        <dbReference type="SAM" id="Phobius"/>
    </source>
</evidence>
<comment type="subcellular location">
    <subcellularLocation>
        <location evidence="1">Membrane</location>
        <topology evidence="1">Multi-pass membrane protein</topology>
    </subcellularLocation>
</comment>
<feature type="compositionally biased region" description="Low complexity" evidence="5">
    <location>
        <begin position="320"/>
        <end position="374"/>
    </location>
</feature>
<dbReference type="AlphaFoldDB" id="A0A1E3HDD6"/>
<evidence type="ECO:0000313" key="8">
    <source>
        <dbReference type="Proteomes" id="UP000094065"/>
    </source>
</evidence>
<dbReference type="GO" id="GO:0005794">
    <property type="term" value="C:Golgi apparatus"/>
    <property type="evidence" value="ECO:0007669"/>
    <property type="project" value="TreeGrafter"/>
</dbReference>
<evidence type="ECO:0000256" key="2">
    <source>
        <dbReference type="ARBA" id="ARBA00022692"/>
    </source>
</evidence>
<accession>A0A1E3HDD6</accession>
<comment type="caution">
    <text evidence="7">The sequence shown here is derived from an EMBL/GenBank/DDBJ whole genome shotgun (WGS) entry which is preliminary data.</text>
</comment>
<evidence type="ECO:0000256" key="5">
    <source>
        <dbReference type="SAM" id="MobiDB-lite"/>
    </source>
</evidence>
<organism evidence="7 8">
    <name type="scientific">Cryptococcus amylolentus CBS 6039</name>
    <dbReference type="NCBI Taxonomy" id="1295533"/>
    <lineage>
        <taxon>Eukaryota</taxon>
        <taxon>Fungi</taxon>
        <taxon>Dikarya</taxon>
        <taxon>Basidiomycota</taxon>
        <taxon>Agaricomycotina</taxon>
        <taxon>Tremellomycetes</taxon>
        <taxon>Tremellales</taxon>
        <taxon>Cryptococcaceae</taxon>
        <taxon>Cryptococcus</taxon>
    </lineage>
</organism>
<feature type="transmembrane region" description="Helical" evidence="6">
    <location>
        <begin position="21"/>
        <end position="38"/>
    </location>
</feature>
<name>A0A1E3HDD6_9TREE</name>